<dbReference type="Proteomes" id="UP000631535">
    <property type="component" value="Unassembled WGS sequence"/>
</dbReference>
<name>A0ABQ2MQH8_9ACTN</name>
<evidence type="ECO:0000259" key="5">
    <source>
        <dbReference type="Pfam" id="PF13613"/>
    </source>
</evidence>
<dbReference type="InterPro" id="IPR027806">
    <property type="entry name" value="HARBI1_dom"/>
</dbReference>
<protein>
    <submittedName>
        <fullName evidence="6">IS5 family transposase</fullName>
    </submittedName>
</protein>
<comment type="cofactor">
    <cofactor evidence="1">
        <name>a divalent metal cation</name>
        <dbReference type="ChEBI" id="CHEBI:60240"/>
    </cofactor>
</comment>
<sequence>MLVYPVGVDLSTSALRVLARELASRRLEMGTRWRRLTAGRQALLVLAHLRCGHTYAQLAVGFGVGTTTAYRYINEAIELLAALAPTLAEAMRTAATKAFVILDGTLLPIDRIAADRLFFSGKHKKHGMNVQVITDPRGRLLWASPVLPGAVHDIRAARTHGIIDALEEAGVECWADKGYRGAGGTIRLPYWGAGTHSPQVSRPSTARTRRSAHLSSRPWPPSRPGASCANCDAPPPASPTSSKPSSPCTWPAQTEVGKGSMS</sequence>
<accession>A0ABQ2MQH8</accession>
<evidence type="ECO:0000313" key="6">
    <source>
        <dbReference type="EMBL" id="GGO56602.1"/>
    </source>
</evidence>
<evidence type="ECO:0000259" key="4">
    <source>
        <dbReference type="Pfam" id="PF13359"/>
    </source>
</evidence>
<comment type="caution">
    <text evidence="6">The sequence shown here is derived from an EMBL/GenBank/DDBJ whole genome shotgun (WGS) entry which is preliminary data.</text>
</comment>
<gene>
    <name evidence="6" type="ORF">GCM10012287_50570</name>
</gene>
<keyword evidence="7" id="KW-1185">Reference proteome</keyword>
<proteinExistence type="predicted"/>
<keyword evidence="2" id="KW-0479">Metal-binding</keyword>
<organism evidence="6 7">
    <name type="scientific">Streptomyces daqingensis</name>
    <dbReference type="NCBI Taxonomy" id="1472640"/>
    <lineage>
        <taxon>Bacteria</taxon>
        <taxon>Bacillati</taxon>
        <taxon>Actinomycetota</taxon>
        <taxon>Actinomycetes</taxon>
        <taxon>Kitasatosporales</taxon>
        <taxon>Streptomycetaceae</taxon>
        <taxon>Streptomyces</taxon>
    </lineage>
</organism>
<evidence type="ECO:0000256" key="1">
    <source>
        <dbReference type="ARBA" id="ARBA00001968"/>
    </source>
</evidence>
<dbReference type="Pfam" id="PF13359">
    <property type="entry name" value="DDE_Tnp_4"/>
    <property type="match status" value="1"/>
</dbReference>
<dbReference type="Pfam" id="PF13613">
    <property type="entry name" value="HTH_Tnp_4"/>
    <property type="match status" value="1"/>
</dbReference>
<dbReference type="EMBL" id="BMMP01000020">
    <property type="protein sequence ID" value="GGO56602.1"/>
    <property type="molecule type" value="Genomic_DNA"/>
</dbReference>
<feature type="region of interest" description="Disordered" evidence="3">
    <location>
        <begin position="190"/>
        <end position="262"/>
    </location>
</feature>
<dbReference type="InterPro" id="IPR027805">
    <property type="entry name" value="Transposase_HTH_dom"/>
</dbReference>
<evidence type="ECO:0000256" key="3">
    <source>
        <dbReference type="SAM" id="MobiDB-lite"/>
    </source>
</evidence>
<feature type="domain" description="Transposase Helix-turn-helix" evidence="5">
    <location>
        <begin position="35"/>
        <end position="84"/>
    </location>
</feature>
<reference evidence="7" key="1">
    <citation type="journal article" date="2019" name="Int. J. Syst. Evol. Microbiol.">
        <title>The Global Catalogue of Microorganisms (GCM) 10K type strain sequencing project: providing services to taxonomists for standard genome sequencing and annotation.</title>
        <authorList>
            <consortium name="The Broad Institute Genomics Platform"/>
            <consortium name="The Broad Institute Genome Sequencing Center for Infectious Disease"/>
            <person name="Wu L."/>
            <person name="Ma J."/>
        </authorList>
    </citation>
    <scope>NUCLEOTIDE SEQUENCE [LARGE SCALE GENOMIC DNA]</scope>
    <source>
        <strain evidence="7">CGMCC 4.7178</strain>
    </source>
</reference>
<evidence type="ECO:0000313" key="7">
    <source>
        <dbReference type="Proteomes" id="UP000631535"/>
    </source>
</evidence>
<feature type="domain" description="DDE Tnp4" evidence="4">
    <location>
        <begin position="102"/>
        <end position="212"/>
    </location>
</feature>
<evidence type="ECO:0000256" key="2">
    <source>
        <dbReference type="ARBA" id="ARBA00022723"/>
    </source>
</evidence>